<dbReference type="EMBL" id="JBBNAE010000004">
    <property type="protein sequence ID" value="KAK9130626.1"/>
    <property type="molecule type" value="Genomic_DNA"/>
</dbReference>
<evidence type="ECO:0000313" key="1">
    <source>
        <dbReference type="EMBL" id="KAK9130626.1"/>
    </source>
</evidence>
<organism evidence="1 2">
    <name type="scientific">Stephania japonica</name>
    <dbReference type="NCBI Taxonomy" id="461633"/>
    <lineage>
        <taxon>Eukaryota</taxon>
        <taxon>Viridiplantae</taxon>
        <taxon>Streptophyta</taxon>
        <taxon>Embryophyta</taxon>
        <taxon>Tracheophyta</taxon>
        <taxon>Spermatophyta</taxon>
        <taxon>Magnoliopsida</taxon>
        <taxon>Ranunculales</taxon>
        <taxon>Menispermaceae</taxon>
        <taxon>Menispermoideae</taxon>
        <taxon>Cissampelideae</taxon>
        <taxon>Stephania</taxon>
    </lineage>
</organism>
<comment type="caution">
    <text evidence="1">The sequence shown here is derived from an EMBL/GenBank/DDBJ whole genome shotgun (WGS) entry which is preliminary data.</text>
</comment>
<name>A0AAP0JAN4_9MAGN</name>
<dbReference type="Gene3D" id="3.30.200.20">
    <property type="entry name" value="Phosphorylase Kinase, domain 1"/>
    <property type="match status" value="1"/>
</dbReference>
<protein>
    <submittedName>
        <fullName evidence="1">Uncharacterized protein</fullName>
    </submittedName>
</protein>
<dbReference type="AlphaFoldDB" id="A0AAP0JAN4"/>
<proteinExistence type="predicted"/>
<sequence length="67" mass="7582">MLDSNSTSYVTETPYLSSRVNRSFEKPDQPAEEKHQLLQFSFQELKSATGNFRPDSILGGGFGYVFM</sequence>
<keyword evidence="2" id="KW-1185">Reference proteome</keyword>
<accession>A0AAP0JAN4</accession>
<evidence type="ECO:0000313" key="2">
    <source>
        <dbReference type="Proteomes" id="UP001417504"/>
    </source>
</evidence>
<reference evidence="1 2" key="1">
    <citation type="submission" date="2024-01" db="EMBL/GenBank/DDBJ databases">
        <title>Genome assemblies of Stephania.</title>
        <authorList>
            <person name="Yang L."/>
        </authorList>
    </citation>
    <scope>NUCLEOTIDE SEQUENCE [LARGE SCALE GENOMIC DNA]</scope>
    <source>
        <strain evidence="1">QJT</strain>
        <tissue evidence="1">Leaf</tissue>
    </source>
</reference>
<dbReference type="Proteomes" id="UP001417504">
    <property type="component" value="Unassembled WGS sequence"/>
</dbReference>
<gene>
    <name evidence="1" type="ORF">Sjap_011113</name>
</gene>